<gene>
    <name evidence="3" type="ORF">Z968_11385</name>
</gene>
<dbReference type="PANTHER" id="PTHR33383">
    <property type="entry name" value="MEMBRANE PROTEIN INSERTION EFFICIENCY FACTOR-RELATED"/>
    <property type="match status" value="1"/>
</dbReference>
<protein>
    <recommendedName>
        <fullName evidence="2">Putative membrane protein insertion efficiency factor</fullName>
    </recommendedName>
</protein>
<comment type="caution">
    <text evidence="3">The sequence shown here is derived from an EMBL/GenBank/DDBJ whole genome shotgun (WGS) entry which is preliminary data.</text>
</comment>
<keyword evidence="1 2" id="KW-0472">Membrane</keyword>
<dbReference type="PANTHER" id="PTHR33383:SF1">
    <property type="entry name" value="MEMBRANE PROTEIN INSERTION EFFICIENCY FACTOR-RELATED"/>
    <property type="match status" value="1"/>
</dbReference>
<sequence length="69" mass="8041">MKIILIHIIKFYRKYISPLKKPCCRFYPTCSKYALDAINKYGAFKGSIMAIKRILRCHPFNPGGYDPVK</sequence>
<dbReference type="Pfam" id="PF01809">
    <property type="entry name" value="YidD"/>
    <property type="match status" value="1"/>
</dbReference>
<evidence type="ECO:0000313" key="3">
    <source>
        <dbReference type="EMBL" id="KGM94607.1"/>
    </source>
</evidence>
<evidence type="ECO:0000256" key="2">
    <source>
        <dbReference type="HAMAP-Rule" id="MF_00386"/>
    </source>
</evidence>
<keyword evidence="2" id="KW-1003">Cell membrane</keyword>
<dbReference type="InterPro" id="IPR002696">
    <property type="entry name" value="Membr_insert_effic_factor_YidD"/>
</dbReference>
<organism evidence="3 4">
    <name type="scientific">Clostridium novyi A str. 4552</name>
    <dbReference type="NCBI Taxonomy" id="1444289"/>
    <lineage>
        <taxon>Bacteria</taxon>
        <taxon>Bacillati</taxon>
        <taxon>Bacillota</taxon>
        <taxon>Clostridia</taxon>
        <taxon>Eubacteriales</taxon>
        <taxon>Clostridiaceae</taxon>
        <taxon>Clostridium</taxon>
    </lineage>
</organism>
<proteinExistence type="inferred from homology"/>
<dbReference type="NCBIfam" id="TIGR00278">
    <property type="entry name" value="membrane protein insertion efficiency factor YidD"/>
    <property type="match status" value="1"/>
</dbReference>
<evidence type="ECO:0000313" key="4">
    <source>
        <dbReference type="Proteomes" id="UP000030012"/>
    </source>
</evidence>
<dbReference type="GO" id="GO:0005886">
    <property type="term" value="C:plasma membrane"/>
    <property type="evidence" value="ECO:0007669"/>
    <property type="project" value="UniProtKB-SubCell"/>
</dbReference>
<dbReference type="Proteomes" id="UP000030012">
    <property type="component" value="Unassembled WGS sequence"/>
</dbReference>
<comment type="similarity">
    <text evidence="2">Belongs to the UPF0161 family.</text>
</comment>
<reference evidence="3 4" key="1">
    <citation type="submission" date="2014-01" db="EMBL/GenBank/DDBJ databases">
        <title>Plasmidome dynamics in the species complex Clostridium novyi sensu lato converts strains of independent lineages into distinctly different pathogens.</title>
        <authorList>
            <person name="Skarin H."/>
            <person name="Segerman B."/>
        </authorList>
    </citation>
    <scope>NUCLEOTIDE SEQUENCE [LARGE SCALE GENOMIC DNA]</scope>
    <source>
        <strain evidence="3 4">4552</strain>
    </source>
</reference>
<dbReference type="AlphaFoldDB" id="A0A0A0I1D8"/>
<evidence type="ECO:0000256" key="1">
    <source>
        <dbReference type="ARBA" id="ARBA00023136"/>
    </source>
</evidence>
<accession>A0A0A0I1D8</accession>
<dbReference type="HAMAP" id="MF_00386">
    <property type="entry name" value="UPF0161_YidD"/>
    <property type="match status" value="1"/>
</dbReference>
<dbReference type="OrthoDB" id="9801753at2"/>
<dbReference type="SMART" id="SM01234">
    <property type="entry name" value="Haemolytic"/>
    <property type="match status" value="1"/>
</dbReference>
<name>A0A0A0I1D8_CLONO</name>
<dbReference type="EMBL" id="JENJ01000066">
    <property type="protein sequence ID" value="KGM94607.1"/>
    <property type="molecule type" value="Genomic_DNA"/>
</dbReference>
<comment type="subcellular location">
    <subcellularLocation>
        <location evidence="2">Cell membrane</location>
        <topology evidence="2">Peripheral membrane protein</topology>
        <orientation evidence="2">Cytoplasmic side</orientation>
    </subcellularLocation>
</comment>
<comment type="function">
    <text evidence="2">Could be involved in insertion of integral membrane proteins into the membrane.</text>
</comment>